<evidence type="ECO:0000256" key="1">
    <source>
        <dbReference type="ARBA" id="ARBA00022723"/>
    </source>
</evidence>
<dbReference type="HOGENOM" id="CLU_2459182_0_0_1"/>
<evidence type="ECO:0000256" key="3">
    <source>
        <dbReference type="SAM" id="MobiDB-lite"/>
    </source>
</evidence>
<dbReference type="InterPro" id="IPR026992">
    <property type="entry name" value="DIOX_N"/>
</dbReference>
<dbReference type="Gramene" id="EOX94499">
    <property type="protein sequence ID" value="EOX94499"/>
    <property type="gene ID" value="TCM_004101"/>
</dbReference>
<keyword evidence="6" id="KW-1185">Reference proteome</keyword>
<evidence type="ECO:0000256" key="2">
    <source>
        <dbReference type="ARBA" id="ARBA00023004"/>
    </source>
</evidence>
<keyword evidence="2" id="KW-0408">Iron</keyword>
<dbReference type="GO" id="GO:0046872">
    <property type="term" value="F:metal ion binding"/>
    <property type="evidence" value="ECO:0007669"/>
    <property type="project" value="UniProtKB-KW"/>
</dbReference>
<dbReference type="AlphaFoldDB" id="A0A061DNV2"/>
<evidence type="ECO:0000313" key="6">
    <source>
        <dbReference type="Proteomes" id="UP000026915"/>
    </source>
</evidence>
<dbReference type="EMBL" id="CM001879">
    <property type="protein sequence ID" value="EOX94499.1"/>
    <property type="molecule type" value="Genomic_DNA"/>
</dbReference>
<keyword evidence="1" id="KW-0479">Metal-binding</keyword>
<name>A0A061DNV2_THECC</name>
<dbReference type="STRING" id="3641.A0A061DNV2"/>
<accession>A0A061DNV2</accession>
<protein>
    <recommendedName>
        <fullName evidence="4">Non-haem dioxygenase N-terminal domain-containing protein</fullName>
    </recommendedName>
</protein>
<dbReference type="SUPFAM" id="SSF51197">
    <property type="entry name" value="Clavaminate synthase-like"/>
    <property type="match status" value="1"/>
</dbReference>
<gene>
    <name evidence="5" type="ORF">TCM_004101</name>
</gene>
<evidence type="ECO:0000313" key="5">
    <source>
        <dbReference type="EMBL" id="EOX94499.1"/>
    </source>
</evidence>
<proteinExistence type="predicted"/>
<reference evidence="5 6" key="1">
    <citation type="journal article" date="2013" name="Genome Biol.">
        <title>The genome sequence of the most widely cultivated cacao type and its use to identify candidate genes regulating pod color.</title>
        <authorList>
            <person name="Motamayor J.C."/>
            <person name="Mockaitis K."/>
            <person name="Schmutz J."/>
            <person name="Haiminen N."/>
            <person name="Iii D.L."/>
            <person name="Cornejo O."/>
            <person name="Findley S.D."/>
            <person name="Zheng P."/>
            <person name="Utro F."/>
            <person name="Royaert S."/>
            <person name="Saski C."/>
            <person name="Jenkins J."/>
            <person name="Podicheti R."/>
            <person name="Zhao M."/>
            <person name="Scheffler B.E."/>
            <person name="Stack J.C."/>
            <person name="Feltus F.A."/>
            <person name="Mustiga G.M."/>
            <person name="Amores F."/>
            <person name="Phillips W."/>
            <person name="Marelli J.P."/>
            <person name="May G.D."/>
            <person name="Shapiro H."/>
            <person name="Ma J."/>
            <person name="Bustamante C.D."/>
            <person name="Schnell R.J."/>
            <person name="Main D."/>
            <person name="Gilbert D."/>
            <person name="Parida L."/>
            <person name="Kuhn D.N."/>
        </authorList>
    </citation>
    <scope>NUCLEOTIDE SEQUENCE [LARGE SCALE GENOMIC DNA]</scope>
    <source>
        <strain evidence="6">cv. Matina 1-6</strain>
    </source>
</reference>
<dbReference type="Proteomes" id="UP000026915">
    <property type="component" value="Chromosome 1"/>
</dbReference>
<sequence>METIPATLERPKIFIHPPENRPKSTSEGGSESCLPVPIIDFEGLENGKRMEIVKEIREAASTRGLFQMVDRGVPHATMDKLLDSVRQFH</sequence>
<dbReference type="Pfam" id="PF14226">
    <property type="entry name" value="DIOX_N"/>
    <property type="match status" value="1"/>
</dbReference>
<dbReference type="Gene3D" id="2.60.120.330">
    <property type="entry name" value="B-lactam Antibiotic, Isopenicillin N Synthase, Chain"/>
    <property type="match status" value="1"/>
</dbReference>
<feature type="domain" description="Non-haem dioxygenase N-terminal" evidence="4">
    <location>
        <begin position="36"/>
        <end position="88"/>
    </location>
</feature>
<feature type="region of interest" description="Disordered" evidence="3">
    <location>
        <begin position="1"/>
        <end position="33"/>
    </location>
</feature>
<dbReference type="InterPro" id="IPR027443">
    <property type="entry name" value="IPNS-like_sf"/>
</dbReference>
<organism evidence="5 6">
    <name type="scientific">Theobroma cacao</name>
    <name type="common">Cacao</name>
    <name type="synonym">Cocoa</name>
    <dbReference type="NCBI Taxonomy" id="3641"/>
    <lineage>
        <taxon>Eukaryota</taxon>
        <taxon>Viridiplantae</taxon>
        <taxon>Streptophyta</taxon>
        <taxon>Embryophyta</taxon>
        <taxon>Tracheophyta</taxon>
        <taxon>Spermatophyta</taxon>
        <taxon>Magnoliopsida</taxon>
        <taxon>eudicotyledons</taxon>
        <taxon>Gunneridae</taxon>
        <taxon>Pentapetalae</taxon>
        <taxon>rosids</taxon>
        <taxon>malvids</taxon>
        <taxon>Malvales</taxon>
        <taxon>Malvaceae</taxon>
        <taxon>Byttnerioideae</taxon>
        <taxon>Theobroma</taxon>
    </lineage>
</organism>
<evidence type="ECO:0000259" key="4">
    <source>
        <dbReference type="Pfam" id="PF14226"/>
    </source>
</evidence>
<dbReference type="InParanoid" id="A0A061DNV2"/>